<name>A0A7V4G7G5_9BACT</name>
<sequence length="153" mass="17648">MDLREIRRQVQARRRVRENFRRSRFTRVGAVVRRFGLDHTFCRLLAGMDERRSGVLARTHGGKAKDLHELPLFFLATPEEYALIQEIIHLSDNPYLAFASDPEEILLSGWLYKKFPELEPELLTTRHFASLLLRGGGEAPDPRGGSRPFHPTL</sequence>
<accession>A0A7V4G7G5</accession>
<organism evidence="1">
    <name type="scientific">Desulfobacca acetoxidans</name>
    <dbReference type="NCBI Taxonomy" id="60893"/>
    <lineage>
        <taxon>Bacteria</taxon>
        <taxon>Pseudomonadati</taxon>
        <taxon>Thermodesulfobacteriota</taxon>
        <taxon>Desulfobaccia</taxon>
        <taxon>Desulfobaccales</taxon>
        <taxon>Desulfobaccaceae</taxon>
        <taxon>Desulfobacca</taxon>
    </lineage>
</organism>
<reference evidence="1" key="1">
    <citation type="journal article" date="2020" name="mSystems">
        <title>Genome- and Community-Level Interaction Insights into Carbon Utilization and Element Cycling Functions of Hydrothermarchaeota in Hydrothermal Sediment.</title>
        <authorList>
            <person name="Zhou Z."/>
            <person name="Liu Y."/>
            <person name="Xu W."/>
            <person name="Pan J."/>
            <person name="Luo Z.H."/>
            <person name="Li M."/>
        </authorList>
    </citation>
    <scope>NUCLEOTIDE SEQUENCE [LARGE SCALE GENOMIC DNA]</scope>
    <source>
        <strain evidence="1">SpSt-548</strain>
    </source>
</reference>
<proteinExistence type="predicted"/>
<dbReference type="AlphaFoldDB" id="A0A7V4G7G5"/>
<comment type="caution">
    <text evidence="1">The sequence shown here is derived from an EMBL/GenBank/DDBJ whole genome shotgun (WGS) entry which is preliminary data.</text>
</comment>
<dbReference type="EMBL" id="DSXI01000189">
    <property type="protein sequence ID" value="HGS04752.1"/>
    <property type="molecule type" value="Genomic_DNA"/>
</dbReference>
<gene>
    <name evidence="1" type="ORF">ENT08_03295</name>
</gene>
<evidence type="ECO:0000313" key="1">
    <source>
        <dbReference type="EMBL" id="HGS04752.1"/>
    </source>
</evidence>
<protein>
    <submittedName>
        <fullName evidence="1">Uncharacterized protein</fullName>
    </submittedName>
</protein>